<proteinExistence type="predicted"/>
<reference evidence="4" key="1">
    <citation type="submission" date="2015-07" db="EMBL/GenBank/DDBJ databases">
        <authorList>
            <person name="Ju K.-S."/>
            <person name="Doroghazi J.R."/>
            <person name="Metcalf W.W."/>
        </authorList>
    </citation>
    <scope>NUCLEOTIDE SEQUENCE [LARGE SCALE GENOMIC DNA]</scope>
    <source>
        <strain evidence="4">NRRL ISP-5002</strain>
    </source>
</reference>
<dbReference type="Gene3D" id="3.40.50.1820">
    <property type="entry name" value="alpha/beta hydrolase"/>
    <property type="match status" value="1"/>
</dbReference>
<organism evidence="3 4">
    <name type="scientific">Streptomyces chattanoogensis</name>
    <dbReference type="NCBI Taxonomy" id="66876"/>
    <lineage>
        <taxon>Bacteria</taxon>
        <taxon>Bacillati</taxon>
        <taxon>Actinomycetota</taxon>
        <taxon>Actinomycetes</taxon>
        <taxon>Kitasatosporales</taxon>
        <taxon>Streptomycetaceae</taxon>
        <taxon>Streptomyces</taxon>
    </lineage>
</organism>
<dbReference type="Proteomes" id="UP000037982">
    <property type="component" value="Unassembled WGS sequence"/>
</dbReference>
<dbReference type="SUPFAM" id="SSF53474">
    <property type="entry name" value="alpha/beta-Hydrolases"/>
    <property type="match status" value="1"/>
</dbReference>
<dbReference type="GO" id="GO:0016787">
    <property type="term" value="F:hydrolase activity"/>
    <property type="evidence" value="ECO:0007669"/>
    <property type="project" value="UniProtKB-KW"/>
</dbReference>
<dbReference type="PRINTS" id="PR00412">
    <property type="entry name" value="EPOXHYDRLASE"/>
</dbReference>
<feature type="domain" description="AB hydrolase-1" evidence="2">
    <location>
        <begin position="26"/>
        <end position="312"/>
    </location>
</feature>
<name>A0A0N0XSR6_9ACTN</name>
<comment type="caution">
    <text evidence="3">The sequence shown here is derived from an EMBL/GenBank/DDBJ whole genome shotgun (WGS) entry which is preliminary data.</text>
</comment>
<evidence type="ECO:0000256" key="1">
    <source>
        <dbReference type="ARBA" id="ARBA00022801"/>
    </source>
</evidence>
<dbReference type="PANTHER" id="PTHR43329">
    <property type="entry name" value="EPOXIDE HYDROLASE"/>
    <property type="match status" value="1"/>
</dbReference>
<evidence type="ECO:0000313" key="3">
    <source>
        <dbReference type="EMBL" id="KPC58557.1"/>
    </source>
</evidence>
<dbReference type="InterPro" id="IPR000073">
    <property type="entry name" value="AB_hydrolase_1"/>
</dbReference>
<evidence type="ECO:0000313" key="4">
    <source>
        <dbReference type="Proteomes" id="UP000037982"/>
    </source>
</evidence>
<dbReference type="InterPro" id="IPR000639">
    <property type="entry name" value="Epox_hydrolase-like"/>
</dbReference>
<dbReference type="Pfam" id="PF00561">
    <property type="entry name" value="Abhydrolase_1"/>
    <property type="match status" value="1"/>
</dbReference>
<evidence type="ECO:0000259" key="2">
    <source>
        <dbReference type="Pfam" id="PF00561"/>
    </source>
</evidence>
<dbReference type="PATRIC" id="fig|66876.3.peg.8722"/>
<dbReference type="AlphaFoldDB" id="A0A0N0XSR6"/>
<keyword evidence="4" id="KW-1185">Reference proteome</keyword>
<sequence>MTGTVRHSFIEVNGVRLHIAEQGEGPLVLLLHGFPESWYSWRHQLGPLAAAGYRVVAPDQRGYARSEQPSAIDSYSLLHLTGDVIGLIHALGEERAVVIGHDWGAPVAWVTAMLRPDVVRGVGGLSVPPVLPAGLMPLSVSRERYGDRFYQVHFQQPGLADAELARDVPSTFRRILFGGSGDSPSAQTGPPGPWTVPDNGSLLDTMPEPEALPAWLTEADIKAFATDYAGHGDRAFTGGLNWYRNIDRNWELLAPFHGRRIDMPALYAAGDRDMVIGLRGADDTLRHVEQMAPRLHSSTILPGCGHWTQQERPDDVNALLLDFLAQLPASR</sequence>
<keyword evidence="1 3" id="KW-0378">Hydrolase</keyword>
<protein>
    <submittedName>
        <fullName evidence="3">Epoxide hydrolase</fullName>
    </submittedName>
</protein>
<dbReference type="EMBL" id="LGKG01000207">
    <property type="protein sequence ID" value="KPC58557.1"/>
    <property type="molecule type" value="Genomic_DNA"/>
</dbReference>
<dbReference type="InterPro" id="IPR029058">
    <property type="entry name" value="AB_hydrolase_fold"/>
</dbReference>
<gene>
    <name evidence="3" type="ORF">ADL29_39755</name>
</gene>
<dbReference type="RefSeq" id="WP_053928312.1">
    <property type="nucleotide sequence ID" value="NZ_LGKG01000207.1"/>
</dbReference>
<accession>A0A0N0XSR6</accession>